<keyword evidence="3" id="KW-0675">Receptor</keyword>
<evidence type="ECO:0000256" key="4">
    <source>
        <dbReference type="SAM" id="MobiDB-lite"/>
    </source>
</evidence>
<accession>A0A914EHC3</accession>
<feature type="domain" description="NR LBD" evidence="5">
    <location>
        <begin position="79"/>
        <end position="321"/>
    </location>
</feature>
<dbReference type="InterPro" id="IPR052499">
    <property type="entry name" value="C.elegans_NHRs"/>
</dbReference>
<evidence type="ECO:0000259" key="5">
    <source>
        <dbReference type="PROSITE" id="PS51843"/>
    </source>
</evidence>
<dbReference type="PANTHER" id="PTHR47630:SF6">
    <property type="entry name" value="NUCLEAR HORMONE RECEPTOR FAMILY"/>
    <property type="match status" value="1"/>
</dbReference>
<reference evidence="7" key="1">
    <citation type="submission" date="2022-11" db="UniProtKB">
        <authorList>
            <consortium name="WormBaseParasite"/>
        </authorList>
    </citation>
    <scope>IDENTIFICATION</scope>
</reference>
<name>A0A914EHC3_9BILA</name>
<evidence type="ECO:0000256" key="2">
    <source>
        <dbReference type="ARBA" id="ARBA00023163"/>
    </source>
</evidence>
<dbReference type="SUPFAM" id="SSF48508">
    <property type="entry name" value="Nuclear receptor ligand-binding domain"/>
    <property type="match status" value="1"/>
</dbReference>
<evidence type="ECO:0000256" key="1">
    <source>
        <dbReference type="ARBA" id="ARBA00023015"/>
    </source>
</evidence>
<dbReference type="PANTHER" id="PTHR47630">
    <property type="entry name" value="NUCLEAR HORMONE RECEPTOR FAMILY-RELATED-RELATED"/>
    <property type="match status" value="1"/>
</dbReference>
<protein>
    <submittedName>
        <fullName evidence="7">NR LBD domain-containing protein</fullName>
    </submittedName>
</protein>
<dbReference type="Gene3D" id="1.10.565.10">
    <property type="entry name" value="Retinoid X Receptor"/>
    <property type="match status" value="1"/>
</dbReference>
<evidence type="ECO:0000313" key="7">
    <source>
        <dbReference type="WBParaSite" id="ACRNAN_scaffold8107.g6326.t1"/>
    </source>
</evidence>
<dbReference type="AlphaFoldDB" id="A0A914EHC3"/>
<dbReference type="Proteomes" id="UP000887540">
    <property type="component" value="Unplaced"/>
</dbReference>
<dbReference type="PROSITE" id="PS51843">
    <property type="entry name" value="NR_LBD"/>
    <property type="match status" value="1"/>
</dbReference>
<organism evidence="6 7">
    <name type="scientific">Acrobeloides nanus</name>
    <dbReference type="NCBI Taxonomy" id="290746"/>
    <lineage>
        <taxon>Eukaryota</taxon>
        <taxon>Metazoa</taxon>
        <taxon>Ecdysozoa</taxon>
        <taxon>Nematoda</taxon>
        <taxon>Chromadorea</taxon>
        <taxon>Rhabditida</taxon>
        <taxon>Tylenchina</taxon>
        <taxon>Cephalobomorpha</taxon>
        <taxon>Cephaloboidea</taxon>
        <taxon>Cephalobidae</taxon>
        <taxon>Acrobeloides</taxon>
    </lineage>
</organism>
<dbReference type="Pfam" id="PF00104">
    <property type="entry name" value="Hormone_recep"/>
    <property type="match status" value="1"/>
</dbReference>
<keyword evidence="1" id="KW-0805">Transcription regulation</keyword>
<dbReference type="WBParaSite" id="ACRNAN_scaffold8107.g6326.t1">
    <property type="protein sequence ID" value="ACRNAN_scaffold8107.g6326.t1"/>
    <property type="gene ID" value="ACRNAN_scaffold8107.g6326"/>
</dbReference>
<dbReference type="SMART" id="SM00430">
    <property type="entry name" value="HOLI"/>
    <property type="match status" value="1"/>
</dbReference>
<evidence type="ECO:0000313" key="6">
    <source>
        <dbReference type="Proteomes" id="UP000887540"/>
    </source>
</evidence>
<evidence type="ECO:0000256" key="3">
    <source>
        <dbReference type="ARBA" id="ARBA00023170"/>
    </source>
</evidence>
<dbReference type="InterPro" id="IPR000536">
    <property type="entry name" value="Nucl_hrmn_rcpt_lig-bd"/>
</dbReference>
<feature type="compositionally biased region" description="Basic and acidic residues" evidence="4">
    <location>
        <begin position="1"/>
        <end position="10"/>
    </location>
</feature>
<dbReference type="InterPro" id="IPR035500">
    <property type="entry name" value="NHR-like_dom_sf"/>
</dbReference>
<keyword evidence="2" id="KW-0804">Transcription</keyword>
<keyword evidence="6" id="KW-1185">Reference proteome</keyword>
<feature type="region of interest" description="Disordered" evidence="4">
    <location>
        <begin position="1"/>
        <end position="21"/>
    </location>
</feature>
<sequence length="330" mass="38196">MREESLRDANKSQLVDNMREEDKLEEIRPVQTSHSVNISNEDRHRRSMNLIDFLYSVSKMCEDNYDPLYANVTEDEIIEMDKAYGRHISLENGLRNPELVAPRTRIKWTRERIMIKEDISYCWYRTFVIAADFANMIPQFRQLPIQDQCQLFRHNFATTSWLFYLDAIIKLGLIDGFPFGNGAYAPKDIIPEYNPFINSDAHHYYSKLLIDPFKDLDSKEISLFMTILLFQNGESCSDKGSEICRRMNELLIDALWDYQAACGITNAVDGSEDNEIHCFKANGAIPTGRILLQQARLAKETDSLINLFDEVDLLQDEENGYLSDTSLTLD</sequence>
<proteinExistence type="predicted"/>